<keyword evidence="2" id="KW-1185">Reference proteome</keyword>
<dbReference type="Gramene" id="PGSC0003DMT400041926">
    <property type="protein sequence ID" value="PGSC0003DMT400041926"/>
    <property type="gene ID" value="PGSC0003DMG400016263"/>
</dbReference>
<sequence length="100" mass="10689">MAIGDTADSTEIGIEIGNGGKAVANANCAADLNIGKGLTTSTTGEEMFNVNLTKEEYGHLQAALQHFQKDYDVECSTTNQAFANGTIDFADWKCSIRTHD</sequence>
<evidence type="ECO:0000313" key="1">
    <source>
        <dbReference type="EnsemblPlants" id="PGSC0003DMT400041926"/>
    </source>
</evidence>
<proteinExistence type="predicted"/>
<evidence type="ECO:0000313" key="2">
    <source>
        <dbReference type="Proteomes" id="UP000011115"/>
    </source>
</evidence>
<accession>M1BC76</accession>
<reference evidence="2" key="1">
    <citation type="journal article" date="2011" name="Nature">
        <title>Genome sequence and analysis of the tuber crop potato.</title>
        <authorList>
            <consortium name="The Potato Genome Sequencing Consortium"/>
        </authorList>
    </citation>
    <scope>NUCLEOTIDE SEQUENCE [LARGE SCALE GENOMIC DNA]</scope>
    <source>
        <strain evidence="2">cv. DM1-3 516 R44</strain>
    </source>
</reference>
<dbReference type="EnsemblPlants" id="PGSC0003DMT400041926">
    <property type="protein sequence ID" value="PGSC0003DMT400041926"/>
    <property type="gene ID" value="PGSC0003DMG400016263"/>
</dbReference>
<reference evidence="1" key="2">
    <citation type="submission" date="2015-06" db="UniProtKB">
        <authorList>
            <consortium name="EnsemblPlants"/>
        </authorList>
    </citation>
    <scope>IDENTIFICATION</scope>
    <source>
        <strain evidence="1">DM1-3 516 R44</strain>
    </source>
</reference>
<dbReference type="PaxDb" id="4113-PGSC0003DMT400041926"/>
<name>M1BC76_SOLTU</name>
<dbReference type="AlphaFoldDB" id="M1BC76"/>
<protein>
    <submittedName>
        <fullName evidence="1">Uncharacterized protein</fullName>
    </submittedName>
</protein>
<dbReference type="InParanoid" id="M1BC76"/>
<dbReference type="Proteomes" id="UP000011115">
    <property type="component" value="Unassembled WGS sequence"/>
</dbReference>
<organism evidence="1 2">
    <name type="scientific">Solanum tuberosum</name>
    <name type="common">Potato</name>
    <dbReference type="NCBI Taxonomy" id="4113"/>
    <lineage>
        <taxon>Eukaryota</taxon>
        <taxon>Viridiplantae</taxon>
        <taxon>Streptophyta</taxon>
        <taxon>Embryophyta</taxon>
        <taxon>Tracheophyta</taxon>
        <taxon>Spermatophyta</taxon>
        <taxon>Magnoliopsida</taxon>
        <taxon>eudicotyledons</taxon>
        <taxon>Gunneridae</taxon>
        <taxon>Pentapetalae</taxon>
        <taxon>asterids</taxon>
        <taxon>lamiids</taxon>
        <taxon>Solanales</taxon>
        <taxon>Solanaceae</taxon>
        <taxon>Solanoideae</taxon>
        <taxon>Solaneae</taxon>
        <taxon>Solanum</taxon>
    </lineage>
</organism>
<dbReference type="HOGENOM" id="CLU_2311154_0_0_1"/>